<evidence type="ECO:0000259" key="1">
    <source>
        <dbReference type="Pfam" id="PF14344"/>
    </source>
</evidence>
<evidence type="ECO:0000313" key="2">
    <source>
        <dbReference type="EMBL" id="EHQ28993.1"/>
    </source>
</evidence>
<dbReference type="OrthoDB" id="9792011at2"/>
<proteinExistence type="predicted"/>
<accession>H1Y7A6</accession>
<keyword evidence="3" id="KW-1185">Reference proteome</keyword>
<gene>
    <name evidence="2" type="ORF">Mucpa_4909</name>
</gene>
<reference evidence="2" key="1">
    <citation type="submission" date="2011-09" db="EMBL/GenBank/DDBJ databases">
        <title>The permanent draft genome of Mucilaginibacter paludis DSM 18603.</title>
        <authorList>
            <consortium name="US DOE Joint Genome Institute (JGI-PGF)"/>
            <person name="Lucas S."/>
            <person name="Han J."/>
            <person name="Lapidus A."/>
            <person name="Bruce D."/>
            <person name="Goodwin L."/>
            <person name="Pitluck S."/>
            <person name="Peters L."/>
            <person name="Kyrpides N."/>
            <person name="Mavromatis K."/>
            <person name="Ivanova N."/>
            <person name="Mikhailova N."/>
            <person name="Held B."/>
            <person name="Detter J.C."/>
            <person name="Tapia R."/>
            <person name="Han C."/>
            <person name="Land M."/>
            <person name="Hauser L."/>
            <person name="Markowitz V."/>
            <person name="Cheng J.-F."/>
            <person name="Hugenholtz P."/>
            <person name="Woyke T."/>
            <person name="Wu D."/>
            <person name="Tindall B."/>
            <person name="Brambilla E."/>
            <person name="Klenk H.-P."/>
            <person name="Eisen J.A."/>
        </authorList>
    </citation>
    <scope>NUCLEOTIDE SEQUENCE [LARGE SCALE GENOMIC DNA]</scope>
    <source>
        <strain evidence="2">DSM 18603</strain>
    </source>
</reference>
<dbReference type="Pfam" id="PF14344">
    <property type="entry name" value="DUF4397"/>
    <property type="match status" value="1"/>
</dbReference>
<dbReference type="eggNOG" id="COG1404">
    <property type="taxonomic scope" value="Bacteria"/>
</dbReference>
<dbReference type="EMBL" id="CM001403">
    <property type="protein sequence ID" value="EHQ28993.1"/>
    <property type="molecule type" value="Genomic_DNA"/>
</dbReference>
<name>H1Y7A6_9SPHI</name>
<organism evidence="2 3">
    <name type="scientific">Mucilaginibacter paludis DSM 18603</name>
    <dbReference type="NCBI Taxonomy" id="714943"/>
    <lineage>
        <taxon>Bacteria</taxon>
        <taxon>Pseudomonadati</taxon>
        <taxon>Bacteroidota</taxon>
        <taxon>Sphingobacteriia</taxon>
        <taxon>Sphingobacteriales</taxon>
        <taxon>Sphingobacteriaceae</taxon>
        <taxon>Mucilaginibacter</taxon>
    </lineage>
</organism>
<dbReference type="STRING" id="714943.Mucpa_4909"/>
<dbReference type="PROSITE" id="PS51257">
    <property type="entry name" value="PROKAR_LIPOPROTEIN"/>
    <property type="match status" value="1"/>
</dbReference>
<dbReference type="Proteomes" id="UP000002774">
    <property type="component" value="Chromosome"/>
</dbReference>
<protein>
    <recommendedName>
        <fullName evidence="1">DUF4397 domain-containing protein</fullName>
    </recommendedName>
</protein>
<dbReference type="AlphaFoldDB" id="H1Y7A6"/>
<sequence>MKNVQQILKKRAGMIGMVCLLAGLFTSCVKDNNTYVEEPVALISVINASPDSKPLDFFLDQNQANKQPIPYGYGLDYLRAYPRKRVATFYVAGTQQKVKTDTITLEANKYYSLFLTNLVSHPDALLLTDSLSNPAAGKATIRLVNLSPDAPALDLVVKGGAALASNKAYKGYSSFVPVQGNTNYTLEIHPAGTATVLYTLPAINLHSGSVYTVWVHGIAAATDQTKLTADVQLNAYYF</sequence>
<dbReference type="RefSeq" id="WP_008509998.1">
    <property type="nucleotide sequence ID" value="NZ_CM001403.1"/>
</dbReference>
<dbReference type="InterPro" id="IPR025510">
    <property type="entry name" value="DUF4397"/>
</dbReference>
<dbReference type="HOGENOM" id="CLU_069060_2_0_10"/>
<evidence type="ECO:0000313" key="3">
    <source>
        <dbReference type="Proteomes" id="UP000002774"/>
    </source>
</evidence>
<feature type="domain" description="DUF4397" evidence="1">
    <location>
        <begin position="41"/>
        <end position="155"/>
    </location>
</feature>